<feature type="domain" description="NYN" evidence="1">
    <location>
        <begin position="3"/>
        <end position="163"/>
    </location>
</feature>
<protein>
    <submittedName>
        <fullName evidence="2">NYN domain-containing protein</fullName>
    </submittedName>
</protein>
<dbReference type="Proteomes" id="UP000509702">
    <property type="component" value="Plasmid unnamed3"/>
</dbReference>
<dbReference type="RefSeq" id="WP_174757087.1">
    <property type="nucleotide sequence ID" value="NZ_BSOV01000025.1"/>
</dbReference>
<dbReference type="Gene3D" id="3.40.50.1010">
    <property type="entry name" value="5'-nuclease"/>
    <property type="match status" value="1"/>
</dbReference>
<reference evidence="2 3" key="1">
    <citation type="submission" date="2020-06" db="EMBL/GenBank/DDBJ databases">
        <title>Complete genome of Azosprillum oryzae KACC14407.</title>
        <authorList>
            <person name="Kim M."/>
            <person name="Park Y.-J."/>
            <person name="Shin J.-H."/>
        </authorList>
    </citation>
    <scope>NUCLEOTIDE SEQUENCE [LARGE SCALE GENOMIC DNA]</scope>
    <source>
        <strain evidence="2 3">KACC 14407</strain>
        <plasmid evidence="2 3">unnamed3</plasmid>
    </source>
</reference>
<dbReference type="Pfam" id="PF01936">
    <property type="entry name" value="NYN"/>
    <property type="match status" value="1"/>
</dbReference>
<gene>
    <name evidence="2" type="ORF">HUE56_06545</name>
</gene>
<sequence>MDRVAVFVDAGYLFAQGSTLLSGQNTSRQLISINEHRFMEKLTDFLQQEVKMPLLRVYWYDGMLATGALSTVQSRLGLAPNIKLRLGQVNGSGQQKGVDAMIVTDMIELARNKAIADAVLIGGDDDLRVGVQVSQTYGVRVHLLGFAPAHTNQNRWLRQEADTLSEWGAAMVGSFLSVQQGPAPIQASISSTGTVPAPVASTVASASDIESAVAAFVAPLNAHDLNGIQAYWASNNNRGIPQDIDRLLLKAVSTAIQTTLDDQQKRFMRQRFHLEISPRLQTVQSASST</sequence>
<accession>A0A6N1APW7</accession>
<evidence type="ECO:0000313" key="3">
    <source>
        <dbReference type="Proteomes" id="UP000509702"/>
    </source>
</evidence>
<dbReference type="GO" id="GO:0004540">
    <property type="term" value="F:RNA nuclease activity"/>
    <property type="evidence" value="ECO:0007669"/>
    <property type="project" value="InterPro"/>
</dbReference>
<dbReference type="PANTHER" id="PTHR35458">
    <property type="entry name" value="SLR0755 PROTEIN"/>
    <property type="match status" value="1"/>
</dbReference>
<geneLocation type="plasmid" evidence="2 3">
    <name>unnamed3</name>
</geneLocation>
<dbReference type="AlphaFoldDB" id="A0A6N1APW7"/>
<dbReference type="InterPro" id="IPR021139">
    <property type="entry name" value="NYN"/>
</dbReference>
<evidence type="ECO:0000259" key="1">
    <source>
        <dbReference type="Pfam" id="PF01936"/>
    </source>
</evidence>
<name>A0A6N1APW7_9PROT</name>
<dbReference type="EMBL" id="CP054617">
    <property type="protein sequence ID" value="QKS50172.1"/>
    <property type="molecule type" value="Genomic_DNA"/>
</dbReference>
<evidence type="ECO:0000313" key="2">
    <source>
        <dbReference type="EMBL" id="QKS50172.1"/>
    </source>
</evidence>
<dbReference type="PANTHER" id="PTHR35458:SF8">
    <property type="entry name" value="SLR0650 PROTEIN"/>
    <property type="match status" value="1"/>
</dbReference>
<proteinExistence type="predicted"/>
<organism evidence="2 3">
    <name type="scientific">Azospirillum oryzae</name>
    <dbReference type="NCBI Taxonomy" id="286727"/>
    <lineage>
        <taxon>Bacteria</taxon>
        <taxon>Pseudomonadati</taxon>
        <taxon>Pseudomonadota</taxon>
        <taxon>Alphaproteobacteria</taxon>
        <taxon>Rhodospirillales</taxon>
        <taxon>Azospirillaceae</taxon>
        <taxon>Azospirillum</taxon>
    </lineage>
</organism>
<dbReference type="InterPro" id="IPR047140">
    <property type="entry name" value="LabA"/>
</dbReference>
<keyword evidence="3" id="KW-1185">Reference proteome</keyword>
<keyword evidence="2" id="KW-0614">Plasmid</keyword>
<dbReference type="KEGG" id="aoz:HUE56_06545"/>